<dbReference type="PANTHER" id="PTHR11255">
    <property type="entry name" value="DIACYLGLYCEROL KINASE"/>
    <property type="match status" value="1"/>
</dbReference>
<evidence type="ECO:0000313" key="7">
    <source>
        <dbReference type="Proteomes" id="UP000287033"/>
    </source>
</evidence>
<protein>
    <recommendedName>
        <fullName evidence="5">Diacylglycerol kinase accessory domain-containing protein</fullName>
    </recommendedName>
</protein>
<dbReference type="GO" id="GO:0004143">
    <property type="term" value="F:ATP-dependent diacylglycerol kinase activity"/>
    <property type="evidence" value="ECO:0007669"/>
    <property type="project" value="InterPro"/>
</dbReference>
<evidence type="ECO:0000256" key="3">
    <source>
        <dbReference type="ARBA" id="ARBA00022777"/>
    </source>
</evidence>
<dbReference type="GO" id="GO:0005524">
    <property type="term" value="F:ATP binding"/>
    <property type="evidence" value="ECO:0007669"/>
    <property type="project" value="UniProtKB-KW"/>
</dbReference>
<reference evidence="6 7" key="1">
    <citation type="journal article" date="2018" name="Nat. Ecol. Evol.">
        <title>Shark genomes provide insights into elasmobranch evolution and the origin of vertebrates.</title>
        <authorList>
            <person name="Hara Y"/>
            <person name="Yamaguchi K"/>
            <person name="Onimaru K"/>
            <person name="Kadota M"/>
            <person name="Koyanagi M"/>
            <person name="Keeley SD"/>
            <person name="Tatsumi K"/>
            <person name="Tanaka K"/>
            <person name="Motone F"/>
            <person name="Kageyama Y"/>
            <person name="Nozu R"/>
            <person name="Adachi N"/>
            <person name="Nishimura O"/>
            <person name="Nakagawa R"/>
            <person name="Tanegashima C"/>
            <person name="Kiyatake I"/>
            <person name="Matsumoto R"/>
            <person name="Murakumo K"/>
            <person name="Nishida K"/>
            <person name="Terakita A"/>
            <person name="Kuratani S"/>
            <person name="Sato K"/>
            <person name="Hyodo S Kuraku.S."/>
        </authorList>
    </citation>
    <scope>NUCLEOTIDE SEQUENCE [LARGE SCALE GENOMIC DNA]</scope>
</reference>
<keyword evidence="1" id="KW-0808">Transferase</keyword>
<sequence>MPLNTGISVEVTSERVFLTAIPQSSTDAELWLSPFKRVKNKLWYFEFATSETVSATCKNLQDVLEIECCGTLLDLSTLSLEGIAILNIPSMHGGSNLWGENKKENKALLNKTYAAITDSEALKSCMQGW</sequence>
<evidence type="ECO:0000256" key="4">
    <source>
        <dbReference type="ARBA" id="ARBA00022840"/>
    </source>
</evidence>
<dbReference type="GO" id="GO:0005886">
    <property type="term" value="C:plasma membrane"/>
    <property type="evidence" value="ECO:0007669"/>
    <property type="project" value="TreeGrafter"/>
</dbReference>
<feature type="domain" description="Diacylglycerol kinase accessory" evidence="5">
    <location>
        <begin position="27"/>
        <end position="121"/>
    </location>
</feature>
<dbReference type="Pfam" id="PF00609">
    <property type="entry name" value="DAGK_acc"/>
    <property type="match status" value="1"/>
</dbReference>
<dbReference type="OrthoDB" id="242257at2759"/>
<dbReference type="EMBL" id="BEZZ01020653">
    <property type="protein sequence ID" value="GCC39846.1"/>
    <property type="molecule type" value="Genomic_DNA"/>
</dbReference>
<name>A0A401TAZ4_CHIPU</name>
<dbReference type="GO" id="GO:0007200">
    <property type="term" value="P:phospholipase C-activating G protein-coupled receptor signaling pathway"/>
    <property type="evidence" value="ECO:0007669"/>
    <property type="project" value="InterPro"/>
</dbReference>
<evidence type="ECO:0000259" key="5">
    <source>
        <dbReference type="SMART" id="SM00045"/>
    </source>
</evidence>
<comment type="caution">
    <text evidence="6">The sequence shown here is derived from an EMBL/GenBank/DDBJ whole genome shotgun (WGS) entry which is preliminary data.</text>
</comment>
<keyword evidence="3" id="KW-0418">Kinase</keyword>
<evidence type="ECO:0000313" key="6">
    <source>
        <dbReference type="EMBL" id="GCC39846.1"/>
    </source>
</evidence>
<dbReference type="InterPro" id="IPR000756">
    <property type="entry name" value="Diacylglycerol_kin_accessory"/>
</dbReference>
<dbReference type="AlphaFoldDB" id="A0A401TAZ4"/>
<accession>A0A401TAZ4</accession>
<evidence type="ECO:0000256" key="1">
    <source>
        <dbReference type="ARBA" id="ARBA00022679"/>
    </source>
</evidence>
<evidence type="ECO:0000256" key="2">
    <source>
        <dbReference type="ARBA" id="ARBA00022741"/>
    </source>
</evidence>
<dbReference type="InterPro" id="IPR037607">
    <property type="entry name" value="DGK"/>
</dbReference>
<dbReference type="SMART" id="SM00045">
    <property type="entry name" value="DAGKa"/>
    <property type="match status" value="1"/>
</dbReference>
<dbReference type="Proteomes" id="UP000287033">
    <property type="component" value="Unassembled WGS sequence"/>
</dbReference>
<gene>
    <name evidence="6" type="ORF">chiPu_0023419</name>
</gene>
<dbReference type="PANTHER" id="PTHR11255:SF38">
    <property type="entry name" value="DIACYLGLYCEROL KINASE ALPHA"/>
    <property type="match status" value="1"/>
</dbReference>
<dbReference type="STRING" id="137246.A0A401TAZ4"/>
<proteinExistence type="predicted"/>
<organism evidence="6 7">
    <name type="scientific">Chiloscyllium punctatum</name>
    <name type="common">Brownbanded bambooshark</name>
    <name type="synonym">Hemiscyllium punctatum</name>
    <dbReference type="NCBI Taxonomy" id="137246"/>
    <lineage>
        <taxon>Eukaryota</taxon>
        <taxon>Metazoa</taxon>
        <taxon>Chordata</taxon>
        <taxon>Craniata</taxon>
        <taxon>Vertebrata</taxon>
        <taxon>Chondrichthyes</taxon>
        <taxon>Elasmobranchii</taxon>
        <taxon>Galeomorphii</taxon>
        <taxon>Galeoidea</taxon>
        <taxon>Orectolobiformes</taxon>
        <taxon>Hemiscylliidae</taxon>
        <taxon>Chiloscyllium</taxon>
    </lineage>
</organism>
<keyword evidence="7" id="KW-1185">Reference proteome</keyword>
<keyword evidence="2" id="KW-0547">Nucleotide-binding</keyword>
<keyword evidence="4" id="KW-0067">ATP-binding</keyword>